<dbReference type="InParanoid" id="A0A177CLB8"/>
<reference evidence="1 2" key="1">
    <citation type="submission" date="2016-05" db="EMBL/GenBank/DDBJ databases">
        <title>Comparative analysis of secretome profiles of manganese(II)-oxidizing ascomycete fungi.</title>
        <authorList>
            <consortium name="DOE Joint Genome Institute"/>
            <person name="Zeiner C.A."/>
            <person name="Purvine S.O."/>
            <person name="Zink E.M."/>
            <person name="Wu S."/>
            <person name="Pasa-Tolic L."/>
            <person name="Chaput D.L."/>
            <person name="Haridas S."/>
            <person name="Grigoriev I.V."/>
            <person name="Santelli C.M."/>
            <person name="Hansel C.M."/>
        </authorList>
    </citation>
    <scope>NUCLEOTIDE SEQUENCE [LARGE SCALE GENOMIC DNA]</scope>
    <source>
        <strain evidence="1 2">AP3s5-JAC2a</strain>
    </source>
</reference>
<dbReference type="Proteomes" id="UP000077069">
    <property type="component" value="Unassembled WGS sequence"/>
</dbReference>
<keyword evidence="2" id="KW-1185">Reference proteome</keyword>
<dbReference type="RefSeq" id="XP_018038461.1">
    <property type="nucleotide sequence ID" value="XM_018186662.1"/>
</dbReference>
<name>A0A177CLB8_9PLEO</name>
<dbReference type="AlphaFoldDB" id="A0A177CLB8"/>
<dbReference type="GeneID" id="28770148"/>
<dbReference type="EMBL" id="KV441550">
    <property type="protein sequence ID" value="OAG08096.1"/>
    <property type="molecule type" value="Genomic_DNA"/>
</dbReference>
<sequence>MADGAATRVQDGVGAVPESGIPACGSDTVCVSQLLLSASARTVMGWIDNLPWMYVGGADSAAKWVDNVGLWPKTGPVFALVDMRPTRGCDGLGYCAGMVPSHRTSQRYASRCASSSTCPQRPQHAKV</sequence>
<accession>A0A177CLB8</accession>
<proteinExistence type="predicted"/>
<evidence type="ECO:0000313" key="1">
    <source>
        <dbReference type="EMBL" id="OAG08096.1"/>
    </source>
</evidence>
<protein>
    <submittedName>
        <fullName evidence="1">Uncharacterized protein</fullName>
    </submittedName>
</protein>
<evidence type="ECO:0000313" key="2">
    <source>
        <dbReference type="Proteomes" id="UP000077069"/>
    </source>
</evidence>
<gene>
    <name evidence="1" type="ORF">CC84DRAFT_536930</name>
</gene>
<organism evidence="1 2">
    <name type="scientific">Paraphaeosphaeria sporulosa</name>
    <dbReference type="NCBI Taxonomy" id="1460663"/>
    <lineage>
        <taxon>Eukaryota</taxon>
        <taxon>Fungi</taxon>
        <taxon>Dikarya</taxon>
        <taxon>Ascomycota</taxon>
        <taxon>Pezizomycotina</taxon>
        <taxon>Dothideomycetes</taxon>
        <taxon>Pleosporomycetidae</taxon>
        <taxon>Pleosporales</taxon>
        <taxon>Massarineae</taxon>
        <taxon>Didymosphaeriaceae</taxon>
        <taxon>Paraphaeosphaeria</taxon>
    </lineage>
</organism>